<feature type="region of interest" description="Disordered" evidence="1">
    <location>
        <begin position="1"/>
        <end position="33"/>
    </location>
</feature>
<evidence type="ECO:0000313" key="2">
    <source>
        <dbReference type="EMBL" id="GAA4186231.1"/>
    </source>
</evidence>
<dbReference type="Proteomes" id="UP001500213">
    <property type="component" value="Unassembled WGS sequence"/>
</dbReference>
<proteinExistence type="predicted"/>
<sequence length="124" mass="14087">MASTINTGDNSSDSLKYSQEITSPGDKPERDGRSLVTTDHEVIRQWAQARNAVPATVSGTEHGDRAGVLRFDFGGDSELLEHLDWDDWFRTFDERKLNFIYQETKSDGSQSNFFQLENPEREDA</sequence>
<reference evidence="3" key="1">
    <citation type="journal article" date="2019" name="Int. J. Syst. Evol. Microbiol.">
        <title>The Global Catalogue of Microorganisms (GCM) 10K type strain sequencing project: providing services to taxonomists for standard genome sequencing and annotation.</title>
        <authorList>
            <consortium name="The Broad Institute Genomics Platform"/>
            <consortium name="The Broad Institute Genome Sequencing Center for Infectious Disease"/>
            <person name="Wu L."/>
            <person name="Ma J."/>
        </authorList>
    </citation>
    <scope>NUCLEOTIDE SEQUENCE [LARGE SCALE GENOMIC DNA]</scope>
    <source>
        <strain evidence="3">JCM 17593</strain>
    </source>
</reference>
<organism evidence="2 3">
    <name type="scientific">Gryllotalpicola kribbensis</name>
    <dbReference type="NCBI Taxonomy" id="993084"/>
    <lineage>
        <taxon>Bacteria</taxon>
        <taxon>Bacillati</taxon>
        <taxon>Actinomycetota</taxon>
        <taxon>Actinomycetes</taxon>
        <taxon>Micrococcales</taxon>
        <taxon>Microbacteriaceae</taxon>
        <taxon>Gryllotalpicola</taxon>
    </lineage>
</organism>
<evidence type="ECO:0000313" key="3">
    <source>
        <dbReference type="Proteomes" id="UP001500213"/>
    </source>
</evidence>
<comment type="caution">
    <text evidence="2">The sequence shown here is derived from an EMBL/GenBank/DDBJ whole genome shotgun (WGS) entry which is preliminary data.</text>
</comment>
<dbReference type="EMBL" id="BAABBX010000006">
    <property type="protein sequence ID" value="GAA4186231.1"/>
    <property type="molecule type" value="Genomic_DNA"/>
</dbReference>
<dbReference type="RefSeq" id="WP_344774350.1">
    <property type="nucleotide sequence ID" value="NZ_BAABBX010000006.1"/>
</dbReference>
<protein>
    <recommendedName>
        <fullName evidence="4">1,4-alpha-glucan branching enzyme</fullName>
    </recommendedName>
</protein>
<evidence type="ECO:0000256" key="1">
    <source>
        <dbReference type="SAM" id="MobiDB-lite"/>
    </source>
</evidence>
<gene>
    <name evidence="2" type="ORF">GCM10022288_09420</name>
</gene>
<evidence type="ECO:0008006" key="4">
    <source>
        <dbReference type="Google" id="ProtNLM"/>
    </source>
</evidence>
<name>A0ABP8AMH4_9MICO</name>
<keyword evidence="3" id="KW-1185">Reference proteome</keyword>
<accession>A0ABP8AMH4</accession>
<feature type="compositionally biased region" description="Polar residues" evidence="1">
    <location>
        <begin position="1"/>
        <end position="22"/>
    </location>
</feature>